<comment type="caution">
    <text evidence="3">The sequence shown here is derived from an EMBL/GenBank/DDBJ whole genome shotgun (WGS) entry which is preliminary data.</text>
</comment>
<evidence type="ECO:0000256" key="2">
    <source>
        <dbReference type="SAM" id="MobiDB-lite"/>
    </source>
</evidence>
<dbReference type="Proteomes" id="UP001280121">
    <property type="component" value="Unassembled WGS sequence"/>
</dbReference>
<dbReference type="PANTHER" id="PTHR33322:SF8">
    <property type="entry name" value="BAG FAMILY MOLECULAR CHAPERONE REGULATOR 5, MITOCHONDRIAL"/>
    <property type="match status" value="1"/>
</dbReference>
<feature type="region of interest" description="Disordered" evidence="2">
    <location>
        <begin position="254"/>
        <end position="274"/>
    </location>
</feature>
<evidence type="ECO:0000256" key="1">
    <source>
        <dbReference type="ARBA" id="ARBA00023186"/>
    </source>
</evidence>
<dbReference type="PANTHER" id="PTHR33322">
    <property type="entry name" value="BAG DOMAIN CONTAINING PROTEIN, EXPRESSED"/>
    <property type="match status" value="1"/>
</dbReference>
<proteinExistence type="predicted"/>
<organism evidence="3 4">
    <name type="scientific">Dipteronia dyeriana</name>
    <dbReference type="NCBI Taxonomy" id="168575"/>
    <lineage>
        <taxon>Eukaryota</taxon>
        <taxon>Viridiplantae</taxon>
        <taxon>Streptophyta</taxon>
        <taxon>Embryophyta</taxon>
        <taxon>Tracheophyta</taxon>
        <taxon>Spermatophyta</taxon>
        <taxon>Magnoliopsida</taxon>
        <taxon>eudicotyledons</taxon>
        <taxon>Gunneridae</taxon>
        <taxon>Pentapetalae</taxon>
        <taxon>rosids</taxon>
        <taxon>malvids</taxon>
        <taxon>Sapindales</taxon>
        <taxon>Sapindaceae</taxon>
        <taxon>Hippocastanoideae</taxon>
        <taxon>Acereae</taxon>
        <taxon>Dipteronia</taxon>
    </lineage>
</organism>
<sequence>MIVDGVPAVSELEKNEVVAEEKNEIHDNDLKSVAAITEVEIVEPEVDGVTGADNNRETNLEDDSPSASGKQEHVEMVKVKIPSSEEAKCHVATNTTSPTDETSCLEEVATEKTSPMDENLSLNEAEQHSINMESNNNVNIMAMAEELPGNATIGNEETEPLISMAGEENSDEKPQQQEPECAIPHGPEKDTKLDVLVATPTSQRSIEEYDMVMGKDKMLIEENAKLREMMEKLMEAGKEQLSVISNLTGRVKKLERKLSKKKKLRTRRHAKAKP</sequence>
<keyword evidence="1" id="KW-0143">Chaperone</keyword>
<name>A0AAD9U907_9ROSI</name>
<keyword evidence="4" id="KW-1185">Reference proteome</keyword>
<dbReference type="InterPro" id="IPR040400">
    <property type="entry name" value="BAG5/6/7/8"/>
</dbReference>
<feature type="region of interest" description="Disordered" evidence="2">
    <location>
        <begin position="44"/>
        <end position="73"/>
    </location>
</feature>
<dbReference type="EMBL" id="JANJYI010000005">
    <property type="protein sequence ID" value="KAK2650156.1"/>
    <property type="molecule type" value="Genomic_DNA"/>
</dbReference>
<feature type="region of interest" description="Disordered" evidence="2">
    <location>
        <begin position="165"/>
        <end position="191"/>
    </location>
</feature>
<dbReference type="GO" id="GO:0009506">
    <property type="term" value="C:plasmodesma"/>
    <property type="evidence" value="ECO:0007669"/>
    <property type="project" value="TreeGrafter"/>
</dbReference>
<evidence type="ECO:0000313" key="3">
    <source>
        <dbReference type="EMBL" id="KAK2650156.1"/>
    </source>
</evidence>
<feature type="compositionally biased region" description="Polar residues" evidence="2">
    <location>
        <begin position="92"/>
        <end position="102"/>
    </location>
</feature>
<accession>A0AAD9U907</accession>
<evidence type="ECO:0000313" key="4">
    <source>
        <dbReference type="Proteomes" id="UP001280121"/>
    </source>
</evidence>
<dbReference type="GO" id="GO:0006457">
    <property type="term" value="P:protein folding"/>
    <property type="evidence" value="ECO:0007669"/>
    <property type="project" value="TreeGrafter"/>
</dbReference>
<dbReference type="AlphaFoldDB" id="A0AAD9U907"/>
<protein>
    <submittedName>
        <fullName evidence="3">Uncharacterized protein</fullName>
    </submittedName>
</protein>
<feature type="region of interest" description="Disordered" evidence="2">
    <location>
        <begin position="85"/>
        <end position="104"/>
    </location>
</feature>
<reference evidence="3" key="1">
    <citation type="journal article" date="2023" name="Plant J.">
        <title>Genome sequences and population genomics provide insights into the demographic history, inbreeding, and mutation load of two 'living fossil' tree species of Dipteronia.</title>
        <authorList>
            <person name="Feng Y."/>
            <person name="Comes H.P."/>
            <person name="Chen J."/>
            <person name="Zhu S."/>
            <person name="Lu R."/>
            <person name="Zhang X."/>
            <person name="Li P."/>
            <person name="Qiu J."/>
            <person name="Olsen K.M."/>
            <person name="Qiu Y."/>
        </authorList>
    </citation>
    <scope>NUCLEOTIDE SEQUENCE</scope>
    <source>
        <strain evidence="3">KIB01</strain>
    </source>
</reference>
<gene>
    <name evidence="3" type="ORF">Ddye_017645</name>
</gene>